<dbReference type="PANTHER" id="PTHR43098">
    <property type="entry name" value="L-ORNITHINE N(5)-MONOOXYGENASE-RELATED"/>
    <property type="match status" value="1"/>
</dbReference>
<evidence type="ECO:0000313" key="6">
    <source>
        <dbReference type="EMBL" id="KAE8369011.1"/>
    </source>
</evidence>
<gene>
    <name evidence="6" type="ORF">BDV27DRAFT_153466</name>
</gene>
<dbReference type="EMBL" id="ML737578">
    <property type="protein sequence ID" value="KAE8369011.1"/>
    <property type="molecule type" value="Genomic_DNA"/>
</dbReference>
<evidence type="ECO:0000256" key="2">
    <source>
        <dbReference type="ARBA" id="ARBA00022827"/>
    </source>
</evidence>
<accession>A0A5N7AGK3</accession>
<keyword evidence="2" id="KW-0274">FAD</keyword>
<keyword evidence="1" id="KW-0285">Flavoprotein</keyword>
<feature type="region of interest" description="Disordered" evidence="5">
    <location>
        <begin position="602"/>
        <end position="622"/>
    </location>
</feature>
<dbReference type="InterPro" id="IPR050775">
    <property type="entry name" value="FAD-binding_Monooxygenases"/>
</dbReference>
<keyword evidence="7" id="KW-1185">Reference proteome</keyword>
<dbReference type="InterPro" id="IPR020946">
    <property type="entry name" value="Flavin_mOase-like"/>
</dbReference>
<dbReference type="GO" id="GO:0050660">
    <property type="term" value="F:flavin adenine dinucleotide binding"/>
    <property type="evidence" value="ECO:0007669"/>
    <property type="project" value="InterPro"/>
</dbReference>
<evidence type="ECO:0000256" key="3">
    <source>
        <dbReference type="ARBA" id="ARBA00022857"/>
    </source>
</evidence>
<dbReference type="GO" id="GO:0050661">
    <property type="term" value="F:NADP binding"/>
    <property type="evidence" value="ECO:0007669"/>
    <property type="project" value="InterPro"/>
</dbReference>
<reference evidence="6 7" key="1">
    <citation type="submission" date="2019-04" db="EMBL/GenBank/DDBJ databases">
        <title>Friends and foes A comparative genomics studyof 23 Aspergillus species from section Flavi.</title>
        <authorList>
            <consortium name="DOE Joint Genome Institute"/>
            <person name="Kjaerbolling I."/>
            <person name="Vesth T."/>
            <person name="Frisvad J.C."/>
            <person name="Nybo J.L."/>
            <person name="Theobald S."/>
            <person name="Kildgaard S."/>
            <person name="Isbrandt T."/>
            <person name="Kuo A."/>
            <person name="Sato A."/>
            <person name="Lyhne E.K."/>
            <person name="Kogle M.E."/>
            <person name="Wiebenga A."/>
            <person name="Kun R.S."/>
            <person name="Lubbers R.J."/>
            <person name="Makela M.R."/>
            <person name="Barry K."/>
            <person name="Chovatia M."/>
            <person name="Clum A."/>
            <person name="Daum C."/>
            <person name="Haridas S."/>
            <person name="He G."/>
            <person name="LaButti K."/>
            <person name="Lipzen A."/>
            <person name="Mondo S."/>
            <person name="Riley R."/>
            <person name="Salamov A."/>
            <person name="Simmons B.A."/>
            <person name="Magnuson J.K."/>
            <person name="Henrissat B."/>
            <person name="Mortensen U.H."/>
            <person name="Larsen T.O."/>
            <person name="Devries R.P."/>
            <person name="Grigoriev I.V."/>
            <person name="Machida M."/>
            <person name="Baker S.E."/>
            <person name="Andersen M.R."/>
        </authorList>
    </citation>
    <scope>NUCLEOTIDE SEQUENCE [LARGE SCALE GENOMIC DNA]</scope>
    <source>
        <strain evidence="6 7">CBS 763.97</strain>
    </source>
</reference>
<dbReference type="InterPro" id="IPR036188">
    <property type="entry name" value="FAD/NAD-bd_sf"/>
</dbReference>
<dbReference type="PANTHER" id="PTHR43098:SF5">
    <property type="entry name" value="DUAL-FUNCTIONAL MONOOXYGENASE_METHYLTRANSFERASE PSOF"/>
    <property type="match status" value="1"/>
</dbReference>
<dbReference type="Gene3D" id="3.50.50.60">
    <property type="entry name" value="FAD/NAD(P)-binding domain"/>
    <property type="match status" value="2"/>
</dbReference>
<dbReference type="GO" id="GO:0004499">
    <property type="term" value="F:N,N-dimethylaniline monooxygenase activity"/>
    <property type="evidence" value="ECO:0007669"/>
    <property type="project" value="InterPro"/>
</dbReference>
<dbReference type="OrthoDB" id="66881at2759"/>
<evidence type="ECO:0000256" key="4">
    <source>
        <dbReference type="ARBA" id="ARBA00023002"/>
    </source>
</evidence>
<dbReference type="RefSeq" id="XP_031932092.1">
    <property type="nucleotide sequence ID" value="XM_032071788.1"/>
</dbReference>
<evidence type="ECO:0000256" key="5">
    <source>
        <dbReference type="SAM" id="MobiDB-lite"/>
    </source>
</evidence>
<evidence type="ECO:0000256" key="1">
    <source>
        <dbReference type="ARBA" id="ARBA00022630"/>
    </source>
</evidence>
<proteinExistence type="predicted"/>
<evidence type="ECO:0008006" key="8">
    <source>
        <dbReference type="Google" id="ProtNLM"/>
    </source>
</evidence>
<dbReference type="Proteomes" id="UP000326268">
    <property type="component" value="Unassembled WGS sequence"/>
</dbReference>
<sequence>MAASREEYDVLLVGAGMSGLCALHHIRKRFPHWRVRVLEAASDVGGTWFWNCYPGARFDSESVSYAFSFDEGILNDWRWKETFSAQPDTLKYIQFVADRLDLRRDIQFNTRVVSAQWEGDRRQWHFIDESGRSYITRFFVSCLGFLSNPTLPAIPGINSFQGRGFHTSRWPKDLTNADFANQRIGVLGTGATGIQTITALSKVTDIKSLTVFQRTANWAAPLHNREITDQEMEELRKNWAEIFQTCADTPTCFMHKADPRKSSDVTPEERHELWEKIYATPGMAKWLGAFSDTYTDQTANQLYSNFMAEKIRARVNDPEVAESLVPKDHGFGLRRVPLESGYFEAYNQPNIHLVDLKKNAIDRVTPKGIRLQDGTEHELDILIYATGFNAITGAFANIDWIGKNGVPLMGNSGTEKGDKAVWVDYRPRTYLGMTAPNFPNMFMVLGPHQPFGNVPRSIEHAVDVIVEMLATCDENGYTYVEAKEEAVEAWTKHVAECSEGALLNEVDSWMTGVNKNVAGKMLVHVRTLEPAPPLAEPGDTESPVINAITEALSNLGAELQSAEHGPPPRVFPFHYIVIVDTSEVSEEDFQSALQQSWPVGQDIEGEGETIPPADISVGNMDD</sequence>
<dbReference type="AlphaFoldDB" id="A0A5N7AGK3"/>
<keyword evidence="3" id="KW-0521">NADP</keyword>
<dbReference type="Pfam" id="PF00743">
    <property type="entry name" value="FMO-like"/>
    <property type="match status" value="1"/>
</dbReference>
<evidence type="ECO:0000313" key="7">
    <source>
        <dbReference type="Proteomes" id="UP000326268"/>
    </source>
</evidence>
<protein>
    <recommendedName>
        <fullName evidence="8">FAD/NAD(P)-binding domain-containing protein</fullName>
    </recommendedName>
</protein>
<dbReference type="SUPFAM" id="SSF51905">
    <property type="entry name" value="FAD/NAD(P)-binding domain"/>
    <property type="match status" value="2"/>
</dbReference>
<dbReference type="GeneID" id="43656234"/>
<organism evidence="6 7">
    <name type="scientific">Aspergillus caelatus</name>
    <dbReference type="NCBI Taxonomy" id="61420"/>
    <lineage>
        <taxon>Eukaryota</taxon>
        <taxon>Fungi</taxon>
        <taxon>Dikarya</taxon>
        <taxon>Ascomycota</taxon>
        <taxon>Pezizomycotina</taxon>
        <taxon>Eurotiomycetes</taxon>
        <taxon>Eurotiomycetidae</taxon>
        <taxon>Eurotiales</taxon>
        <taxon>Aspergillaceae</taxon>
        <taxon>Aspergillus</taxon>
        <taxon>Aspergillus subgen. Circumdati</taxon>
    </lineage>
</organism>
<keyword evidence="4" id="KW-0560">Oxidoreductase</keyword>
<name>A0A5N7AGK3_9EURO</name>